<sequence>MESSLKIKAIIAEEQGAPDVFKVGEVDFPSNEGKENYVWIKTEATGINRAETMQRKGLYPSIPGETDVIGLEAAGYLVNSQEEYTSGEYKNNERVMALLPGGGYSDIARVHKDHLMKIPENLSFEEGAAIPETWLTSFQLLFLVASGKEGQTALIHAAGSGIGCAAIQLCKKVGITTIAVASTNEKLELAKSLGASHGINYKENADFSTLVQEYTGGKGVNIILDCVGAQNFDYNIKSAAVDCQWVLYGLMGGPKVPEFNLKSFMGKRIQLLCSTLKTRTNEYKADMITKFSEQFLPLFETGELKPIIDITLKYSEMKEAHEYMESNKTQGKIICTNDL</sequence>
<comment type="caution">
    <text evidence="4">The sequence shown here is derived from an EMBL/GenBank/DDBJ whole genome shotgun (WGS) entry which is preliminary data.</text>
</comment>
<dbReference type="AlphaFoldDB" id="A0AAD1XL39"/>
<proteinExistence type="predicted"/>
<evidence type="ECO:0000313" key="4">
    <source>
        <dbReference type="EMBL" id="CAI2374667.1"/>
    </source>
</evidence>
<dbReference type="NCBIfam" id="TIGR02824">
    <property type="entry name" value="quinone_pig3"/>
    <property type="match status" value="1"/>
</dbReference>
<dbReference type="GO" id="GO:0070402">
    <property type="term" value="F:NADPH binding"/>
    <property type="evidence" value="ECO:0007669"/>
    <property type="project" value="TreeGrafter"/>
</dbReference>
<evidence type="ECO:0000256" key="2">
    <source>
        <dbReference type="ARBA" id="ARBA00023002"/>
    </source>
</evidence>
<dbReference type="GO" id="GO:0003960">
    <property type="term" value="F:quinone reductase (NADPH) activity"/>
    <property type="evidence" value="ECO:0007669"/>
    <property type="project" value="TreeGrafter"/>
</dbReference>
<dbReference type="InterPro" id="IPR020843">
    <property type="entry name" value="ER"/>
</dbReference>
<dbReference type="GO" id="GO:0048038">
    <property type="term" value="F:quinone binding"/>
    <property type="evidence" value="ECO:0007669"/>
    <property type="project" value="TreeGrafter"/>
</dbReference>
<dbReference type="SUPFAM" id="SSF51735">
    <property type="entry name" value="NAD(P)-binding Rossmann-fold domains"/>
    <property type="match status" value="1"/>
</dbReference>
<keyword evidence="2" id="KW-0560">Oxidoreductase</keyword>
<name>A0AAD1XL39_EUPCR</name>
<dbReference type="Proteomes" id="UP001295684">
    <property type="component" value="Unassembled WGS sequence"/>
</dbReference>
<evidence type="ECO:0000313" key="5">
    <source>
        <dbReference type="Proteomes" id="UP001295684"/>
    </source>
</evidence>
<dbReference type="PANTHER" id="PTHR48106">
    <property type="entry name" value="QUINONE OXIDOREDUCTASE PIG3-RELATED"/>
    <property type="match status" value="1"/>
</dbReference>
<reference evidence="4" key="1">
    <citation type="submission" date="2023-07" db="EMBL/GenBank/DDBJ databases">
        <authorList>
            <consortium name="AG Swart"/>
            <person name="Singh M."/>
            <person name="Singh A."/>
            <person name="Seah K."/>
            <person name="Emmerich C."/>
        </authorList>
    </citation>
    <scope>NUCLEOTIDE SEQUENCE</scope>
    <source>
        <strain evidence="4">DP1</strain>
    </source>
</reference>
<dbReference type="InterPro" id="IPR013149">
    <property type="entry name" value="ADH-like_C"/>
</dbReference>
<keyword evidence="5" id="KW-1185">Reference proteome</keyword>
<feature type="domain" description="Enoyl reductase (ER)" evidence="3">
    <location>
        <begin position="16"/>
        <end position="335"/>
    </location>
</feature>
<dbReference type="CDD" id="cd05276">
    <property type="entry name" value="p53_inducible_oxidoreductase"/>
    <property type="match status" value="1"/>
</dbReference>
<dbReference type="InterPro" id="IPR013154">
    <property type="entry name" value="ADH-like_N"/>
</dbReference>
<keyword evidence="1" id="KW-0521">NADP</keyword>
<dbReference type="SUPFAM" id="SSF50129">
    <property type="entry name" value="GroES-like"/>
    <property type="match status" value="1"/>
</dbReference>
<evidence type="ECO:0000256" key="1">
    <source>
        <dbReference type="ARBA" id="ARBA00022857"/>
    </source>
</evidence>
<evidence type="ECO:0000259" key="3">
    <source>
        <dbReference type="SMART" id="SM00829"/>
    </source>
</evidence>
<gene>
    <name evidence="4" type="ORF">ECRASSUSDP1_LOCUS16024</name>
</gene>
<dbReference type="InterPro" id="IPR036291">
    <property type="entry name" value="NAD(P)-bd_dom_sf"/>
</dbReference>
<protein>
    <recommendedName>
        <fullName evidence="3">Enoyl reductase (ER) domain-containing protein</fullName>
    </recommendedName>
</protein>
<dbReference type="Pfam" id="PF00107">
    <property type="entry name" value="ADH_zinc_N"/>
    <property type="match status" value="1"/>
</dbReference>
<dbReference type="EMBL" id="CAMPGE010016092">
    <property type="protein sequence ID" value="CAI2374667.1"/>
    <property type="molecule type" value="Genomic_DNA"/>
</dbReference>
<dbReference type="SMART" id="SM00829">
    <property type="entry name" value="PKS_ER"/>
    <property type="match status" value="1"/>
</dbReference>
<dbReference type="InterPro" id="IPR011032">
    <property type="entry name" value="GroES-like_sf"/>
</dbReference>
<dbReference type="PANTHER" id="PTHR48106:SF18">
    <property type="entry name" value="QUINONE OXIDOREDUCTASE PIG3"/>
    <property type="match status" value="1"/>
</dbReference>
<dbReference type="Gene3D" id="3.90.180.10">
    <property type="entry name" value="Medium-chain alcohol dehydrogenases, catalytic domain"/>
    <property type="match status" value="1"/>
</dbReference>
<dbReference type="InterPro" id="IPR014189">
    <property type="entry name" value="Quinone_OxRdtase_PIG3"/>
</dbReference>
<dbReference type="Gene3D" id="3.40.50.720">
    <property type="entry name" value="NAD(P)-binding Rossmann-like Domain"/>
    <property type="match status" value="1"/>
</dbReference>
<dbReference type="Pfam" id="PF08240">
    <property type="entry name" value="ADH_N"/>
    <property type="match status" value="1"/>
</dbReference>
<organism evidence="4 5">
    <name type="scientific">Euplotes crassus</name>
    <dbReference type="NCBI Taxonomy" id="5936"/>
    <lineage>
        <taxon>Eukaryota</taxon>
        <taxon>Sar</taxon>
        <taxon>Alveolata</taxon>
        <taxon>Ciliophora</taxon>
        <taxon>Intramacronucleata</taxon>
        <taxon>Spirotrichea</taxon>
        <taxon>Hypotrichia</taxon>
        <taxon>Euplotida</taxon>
        <taxon>Euplotidae</taxon>
        <taxon>Moneuplotes</taxon>
    </lineage>
</organism>
<accession>A0AAD1XL39</accession>